<gene>
    <name evidence="1" type="ORF">QBC35DRAFT_392961</name>
</gene>
<dbReference type="AlphaFoldDB" id="A0AAN7AFE5"/>
<reference evidence="1" key="2">
    <citation type="submission" date="2023-05" db="EMBL/GenBank/DDBJ databases">
        <authorList>
            <consortium name="Lawrence Berkeley National Laboratory"/>
            <person name="Steindorff A."/>
            <person name="Hensen N."/>
            <person name="Bonometti L."/>
            <person name="Westerberg I."/>
            <person name="Brannstrom I.O."/>
            <person name="Guillou S."/>
            <person name="Cros-Aarteil S."/>
            <person name="Calhoun S."/>
            <person name="Haridas S."/>
            <person name="Kuo A."/>
            <person name="Mondo S."/>
            <person name="Pangilinan J."/>
            <person name="Riley R."/>
            <person name="Labutti K."/>
            <person name="Andreopoulos B."/>
            <person name="Lipzen A."/>
            <person name="Chen C."/>
            <person name="Yanf M."/>
            <person name="Daum C."/>
            <person name="Ng V."/>
            <person name="Clum A."/>
            <person name="Ohm R."/>
            <person name="Martin F."/>
            <person name="Silar P."/>
            <person name="Natvig D."/>
            <person name="Lalanne C."/>
            <person name="Gautier V."/>
            <person name="Ament-Velasquez S.L."/>
            <person name="Kruys A."/>
            <person name="Hutchinson M.I."/>
            <person name="Powell A.J."/>
            <person name="Barry K."/>
            <person name="Miller A.N."/>
            <person name="Grigoriev I.V."/>
            <person name="Debuchy R."/>
            <person name="Gladieux P."/>
            <person name="Thoren M.H."/>
            <person name="Johannesson H."/>
        </authorList>
    </citation>
    <scope>NUCLEOTIDE SEQUENCE</scope>
    <source>
        <strain evidence="1">PSN309</strain>
    </source>
</reference>
<dbReference type="PANTHER" id="PTHR10622:SF12">
    <property type="entry name" value="HET DOMAIN-CONTAINING PROTEIN"/>
    <property type="match status" value="1"/>
</dbReference>
<dbReference type="Proteomes" id="UP001302126">
    <property type="component" value="Unassembled WGS sequence"/>
</dbReference>
<sequence length="73" mass="8572">MRLLKARTEHLEFEEFSDQDLPFSAILSHTWGEEEVSLQDILWGKRDIDQRAGFIKIMQTRKLAAKHGDDTDR</sequence>
<accession>A0AAN7AFE5</accession>
<comment type="caution">
    <text evidence="1">The sequence shown here is derived from an EMBL/GenBank/DDBJ whole genome shotgun (WGS) entry which is preliminary data.</text>
</comment>
<organism evidence="1 2">
    <name type="scientific">Podospora australis</name>
    <dbReference type="NCBI Taxonomy" id="1536484"/>
    <lineage>
        <taxon>Eukaryota</taxon>
        <taxon>Fungi</taxon>
        <taxon>Dikarya</taxon>
        <taxon>Ascomycota</taxon>
        <taxon>Pezizomycotina</taxon>
        <taxon>Sordariomycetes</taxon>
        <taxon>Sordariomycetidae</taxon>
        <taxon>Sordariales</taxon>
        <taxon>Podosporaceae</taxon>
        <taxon>Podospora</taxon>
    </lineage>
</organism>
<name>A0AAN7AFE5_9PEZI</name>
<keyword evidence="2" id="KW-1185">Reference proteome</keyword>
<dbReference type="PANTHER" id="PTHR10622">
    <property type="entry name" value="HET DOMAIN-CONTAINING PROTEIN"/>
    <property type="match status" value="1"/>
</dbReference>
<evidence type="ECO:0000313" key="1">
    <source>
        <dbReference type="EMBL" id="KAK4183862.1"/>
    </source>
</evidence>
<protein>
    <submittedName>
        <fullName evidence="1">Uncharacterized protein</fullName>
    </submittedName>
</protein>
<reference evidence="1" key="1">
    <citation type="journal article" date="2023" name="Mol. Phylogenet. Evol.">
        <title>Genome-scale phylogeny and comparative genomics of the fungal order Sordariales.</title>
        <authorList>
            <person name="Hensen N."/>
            <person name="Bonometti L."/>
            <person name="Westerberg I."/>
            <person name="Brannstrom I.O."/>
            <person name="Guillou S."/>
            <person name="Cros-Aarteil S."/>
            <person name="Calhoun S."/>
            <person name="Haridas S."/>
            <person name="Kuo A."/>
            <person name="Mondo S."/>
            <person name="Pangilinan J."/>
            <person name="Riley R."/>
            <person name="LaButti K."/>
            <person name="Andreopoulos B."/>
            <person name="Lipzen A."/>
            <person name="Chen C."/>
            <person name="Yan M."/>
            <person name="Daum C."/>
            <person name="Ng V."/>
            <person name="Clum A."/>
            <person name="Steindorff A."/>
            <person name="Ohm R.A."/>
            <person name="Martin F."/>
            <person name="Silar P."/>
            <person name="Natvig D.O."/>
            <person name="Lalanne C."/>
            <person name="Gautier V."/>
            <person name="Ament-Velasquez S.L."/>
            <person name="Kruys A."/>
            <person name="Hutchinson M.I."/>
            <person name="Powell A.J."/>
            <person name="Barry K."/>
            <person name="Miller A.N."/>
            <person name="Grigoriev I.V."/>
            <person name="Debuchy R."/>
            <person name="Gladieux P."/>
            <person name="Hiltunen Thoren M."/>
            <person name="Johannesson H."/>
        </authorList>
    </citation>
    <scope>NUCLEOTIDE SEQUENCE</scope>
    <source>
        <strain evidence="1">PSN309</strain>
    </source>
</reference>
<proteinExistence type="predicted"/>
<dbReference type="EMBL" id="MU864518">
    <property type="protein sequence ID" value="KAK4183862.1"/>
    <property type="molecule type" value="Genomic_DNA"/>
</dbReference>
<evidence type="ECO:0000313" key="2">
    <source>
        <dbReference type="Proteomes" id="UP001302126"/>
    </source>
</evidence>